<feature type="transmembrane region" description="Helical" evidence="1">
    <location>
        <begin position="30"/>
        <end position="48"/>
    </location>
</feature>
<dbReference type="AlphaFoldDB" id="A0A7R6PB85"/>
<keyword evidence="1" id="KW-0812">Transmembrane</keyword>
<evidence type="ECO:0000313" key="2">
    <source>
        <dbReference type="EMBL" id="BBB25941.1"/>
    </source>
</evidence>
<sequence length="76" mass="8024">MKSLLIIIIGLFASWHFTDLSSDSSLYSVLAPLGVFIFLISLGIWLVLKAGFGRRDDGGVGYHGNDGGFGGDGSCD</sequence>
<dbReference type="EMBL" id="AP014545">
    <property type="protein sequence ID" value="BBB25941.1"/>
    <property type="molecule type" value="Genomic_DNA"/>
</dbReference>
<keyword evidence="1" id="KW-1133">Transmembrane helix</keyword>
<evidence type="ECO:0000256" key="1">
    <source>
        <dbReference type="SAM" id="Phobius"/>
    </source>
</evidence>
<accession>A0A7R6PB85</accession>
<evidence type="ECO:0000313" key="3">
    <source>
        <dbReference type="Proteomes" id="UP000595663"/>
    </source>
</evidence>
<keyword evidence="1" id="KW-0472">Membrane</keyword>
<dbReference type="Proteomes" id="UP000595663">
    <property type="component" value="Chromosome"/>
</dbReference>
<name>A0A7R6PB85_9GAMM</name>
<gene>
    <name evidence="2" type="ORF">AMJAP_1346</name>
</gene>
<protein>
    <submittedName>
        <fullName evidence="2">Uncharacterized protein</fullName>
    </submittedName>
</protein>
<dbReference type="RefSeq" id="WP_019621546.1">
    <property type="nucleotide sequence ID" value="NZ_AP014545.1"/>
</dbReference>
<organism evidence="2 3">
    <name type="scientific">Amphritea japonica ATCC BAA-1530</name>
    <dbReference type="NCBI Taxonomy" id="1278309"/>
    <lineage>
        <taxon>Bacteria</taxon>
        <taxon>Pseudomonadati</taxon>
        <taxon>Pseudomonadota</taxon>
        <taxon>Gammaproteobacteria</taxon>
        <taxon>Oceanospirillales</taxon>
        <taxon>Oceanospirillaceae</taxon>
        <taxon>Amphritea</taxon>
    </lineage>
</organism>
<keyword evidence="3" id="KW-1185">Reference proteome</keyword>
<reference evidence="2 3" key="1">
    <citation type="journal article" date="2008" name="Int. J. Syst. Evol. Microbiol.">
        <title>Amphritea japonica sp. nov. and Amphritea balenae sp. nov., isolated from the sediment adjacent to sperm whale carcasses off Kagoshima, Japan.</title>
        <authorList>
            <person name="Miyazaki M."/>
            <person name="Nogi Y."/>
            <person name="Fujiwara Y."/>
            <person name="Kawato M."/>
            <person name="Nagahama T."/>
            <person name="Kubokawa K."/>
            <person name="Horikoshi K."/>
        </authorList>
    </citation>
    <scope>NUCLEOTIDE SEQUENCE [LARGE SCALE GENOMIC DNA]</scope>
    <source>
        <strain evidence="2 3">ATCC BAA-1530</strain>
    </source>
</reference>
<proteinExistence type="predicted"/>
<dbReference type="KEGG" id="ajp:AMJAP_1346"/>